<dbReference type="GO" id="GO:0005886">
    <property type="term" value="C:plasma membrane"/>
    <property type="evidence" value="ECO:0007669"/>
    <property type="project" value="UniProtKB-SubCell"/>
</dbReference>
<comment type="caution">
    <text evidence="8">The sequence shown here is derived from an EMBL/GenBank/DDBJ whole genome shotgun (WGS) entry which is preliminary data.</text>
</comment>
<feature type="transmembrane region" description="Helical" evidence="7">
    <location>
        <begin position="12"/>
        <end position="33"/>
    </location>
</feature>
<name>A0A327QQB5_9BACT</name>
<keyword evidence="9" id="KW-1185">Reference proteome</keyword>
<dbReference type="EMBL" id="QLLL01000003">
    <property type="protein sequence ID" value="RAJ06796.1"/>
    <property type="molecule type" value="Genomic_DNA"/>
</dbReference>
<accession>A0A327QQB5</accession>
<dbReference type="RefSeq" id="WP_211324784.1">
    <property type="nucleotide sequence ID" value="NZ_QLLL01000003.1"/>
</dbReference>
<sequence length="74" mass="8281">MNFMQFVNFNYVVSSVIYSLLGVFILLLCFWIVDRFTPENTWKEIVQNKNIAVAIVAAAFIIAIGLITSAAIHG</sequence>
<evidence type="ECO:0000256" key="3">
    <source>
        <dbReference type="ARBA" id="ARBA00022475"/>
    </source>
</evidence>
<comment type="similarity">
    <text evidence="2">Belongs to the UPF0719 family.</text>
</comment>
<evidence type="ECO:0000313" key="8">
    <source>
        <dbReference type="EMBL" id="RAJ06796.1"/>
    </source>
</evidence>
<evidence type="ECO:0000256" key="5">
    <source>
        <dbReference type="ARBA" id="ARBA00022989"/>
    </source>
</evidence>
<evidence type="ECO:0000256" key="2">
    <source>
        <dbReference type="ARBA" id="ARBA00005779"/>
    </source>
</evidence>
<evidence type="ECO:0000256" key="1">
    <source>
        <dbReference type="ARBA" id="ARBA00004651"/>
    </source>
</evidence>
<keyword evidence="4 7" id="KW-0812">Transmembrane</keyword>
<dbReference type="Pfam" id="PF03994">
    <property type="entry name" value="DUF350"/>
    <property type="match status" value="1"/>
</dbReference>
<feature type="transmembrane region" description="Helical" evidence="7">
    <location>
        <begin position="53"/>
        <end position="72"/>
    </location>
</feature>
<evidence type="ECO:0000313" key="9">
    <source>
        <dbReference type="Proteomes" id="UP000249547"/>
    </source>
</evidence>
<comment type="subcellular location">
    <subcellularLocation>
        <location evidence="1">Cell membrane</location>
        <topology evidence="1">Multi-pass membrane protein</topology>
    </subcellularLocation>
</comment>
<organism evidence="8 9">
    <name type="scientific">Chitinophaga skermanii</name>
    <dbReference type="NCBI Taxonomy" id="331697"/>
    <lineage>
        <taxon>Bacteria</taxon>
        <taxon>Pseudomonadati</taxon>
        <taxon>Bacteroidota</taxon>
        <taxon>Chitinophagia</taxon>
        <taxon>Chitinophagales</taxon>
        <taxon>Chitinophagaceae</taxon>
        <taxon>Chitinophaga</taxon>
    </lineage>
</organism>
<keyword evidence="3" id="KW-1003">Cell membrane</keyword>
<evidence type="ECO:0000256" key="4">
    <source>
        <dbReference type="ARBA" id="ARBA00022692"/>
    </source>
</evidence>
<dbReference type="Proteomes" id="UP000249547">
    <property type="component" value="Unassembled WGS sequence"/>
</dbReference>
<evidence type="ECO:0000256" key="6">
    <source>
        <dbReference type="ARBA" id="ARBA00023136"/>
    </source>
</evidence>
<reference evidence="8 9" key="1">
    <citation type="submission" date="2018-06" db="EMBL/GenBank/DDBJ databases">
        <title>Genomic Encyclopedia of Archaeal and Bacterial Type Strains, Phase II (KMG-II): from individual species to whole genera.</title>
        <authorList>
            <person name="Goeker M."/>
        </authorList>
    </citation>
    <scope>NUCLEOTIDE SEQUENCE [LARGE SCALE GENOMIC DNA]</scope>
    <source>
        <strain evidence="8 9">DSM 23857</strain>
    </source>
</reference>
<keyword evidence="6 7" id="KW-0472">Membrane</keyword>
<proteinExistence type="inferred from homology"/>
<dbReference type="AlphaFoldDB" id="A0A327QQB5"/>
<gene>
    <name evidence="8" type="ORF">LX64_01923</name>
</gene>
<keyword evidence="5 7" id="KW-1133">Transmembrane helix</keyword>
<dbReference type="InterPro" id="IPR007140">
    <property type="entry name" value="DUF350"/>
</dbReference>
<protein>
    <submittedName>
        <fullName evidence="8">Uncharacterized protein DUF350</fullName>
    </submittedName>
</protein>
<evidence type="ECO:0000256" key="7">
    <source>
        <dbReference type="SAM" id="Phobius"/>
    </source>
</evidence>